<feature type="non-terminal residue" evidence="1">
    <location>
        <position position="220"/>
    </location>
</feature>
<proteinExistence type="predicted"/>
<dbReference type="AlphaFoldDB" id="A0A382VQR7"/>
<dbReference type="EMBL" id="UINC01153883">
    <property type="protein sequence ID" value="SVD48842.1"/>
    <property type="molecule type" value="Genomic_DNA"/>
</dbReference>
<organism evidence="1">
    <name type="scientific">marine metagenome</name>
    <dbReference type="NCBI Taxonomy" id="408172"/>
    <lineage>
        <taxon>unclassified sequences</taxon>
        <taxon>metagenomes</taxon>
        <taxon>ecological metagenomes</taxon>
    </lineage>
</organism>
<reference evidence="1" key="1">
    <citation type="submission" date="2018-05" db="EMBL/GenBank/DDBJ databases">
        <authorList>
            <person name="Lanie J.A."/>
            <person name="Ng W.-L."/>
            <person name="Kazmierczak K.M."/>
            <person name="Andrzejewski T.M."/>
            <person name="Davidsen T.M."/>
            <person name="Wayne K.J."/>
            <person name="Tettelin H."/>
            <person name="Glass J.I."/>
            <person name="Rusch D."/>
            <person name="Podicherti R."/>
            <person name="Tsui H.-C.T."/>
            <person name="Winkler M.E."/>
        </authorList>
    </citation>
    <scope>NUCLEOTIDE SEQUENCE</scope>
</reference>
<protein>
    <recommendedName>
        <fullName evidence="2">Prolyl 4-hydroxylase alpha subunit domain-containing protein</fullName>
    </recommendedName>
</protein>
<evidence type="ECO:0000313" key="1">
    <source>
        <dbReference type="EMBL" id="SVD48842.1"/>
    </source>
</evidence>
<gene>
    <name evidence="1" type="ORF">METZ01_LOCUS401696</name>
</gene>
<sequence>MIFSSNPASSANVGDFYVVATEPGNVMQDIPIWAGKRPGAIKFRSTSSRAVKRVEIPEVPGAWQLLDVLSVDECDRLVELSDALGYHDDAPVSLPRRILHTNNFNWVVDESVDGPIWNRCKGFFETSTYTSLRPCGLNARFRFYRYVTGDFFAPHADGVWPGSRVVDGWLVHDAYGDRISEMTFLIFLTDEYGGGRTQFQTRQNSFTSVTTPKGGILCFP</sequence>
<evidence type="ECO:0008006" key="2">
    <source>
        <dbReference type="Google" id="ProtNLM"/>
    </source>
</evidence>
<accession>A0A382VQR7</accession>
<name>A0A382VQR7_9ZZZZ</name>
<dbReference type="Gene3D" id="2.60.120.620">
    <property type="entry name" value="q2cbj1_9rhob like domain"/>
    <property type="match status" value="1"/>
</dbReference>